<name>A0ABN0WG09_9ACTN</name>
<evidence type="ECO:0000313" key="4">
    <source>
        <dbReference type="Proteomes" id="UP001500063"/>
    </source>
</evidence>
<feature type="region of interest" description="Disordered" evidence="1">
    <location>
        <begin position="27"/>
        <end position="58"/>
    </location>
</feature>
<feature type="signal peptide" evidence="2">
    <location>
        <begin position="1"/>
        <end position="24"/>
    </location>
</feature>
<dbReference type="RefSeq" id="WP_344116420.1">
    <property type="nucleotide sequence ID" value="NZ_BAAABW010000004.1"/>
</dbReference>
<protein>
    <recommendedName>
        <fullName evidence="5">Lipoprotein</fullName>
    </recommendedName>
</protein>
<gene>
    <name evidence="3" type="ORF">GCM10010319_10260</name>
</gene>
<accession>A0ABN0WG09</accession>
<organism evidence="3 4">
    <name type="scientific">Streptomyces blastmyceticus</name>
    <dbReference type="NCBI Taxonomy" id="68180"/>
    <lineage>
        <taxon>Bacteria</taxon>
        <taxon>Bacillati</taxon>
        <taxon>Actinomycetota</taxon>
        <taxon>Actinomycetes</taxon>
        <taxon>Kitasatosporales</taxon>
        <taxon>Streptomycetaceae</taxon>
        <taxon>Streptomyces</taxon>
    </lineage>
</organism>
<dbReference type="Pfam" id="PF18966">
    <property type="entry name" value="Lipoprotein_23"/>
    <property type="match status" value="1"/>
</dbReference>
<dbReference type="Proteomes" id="UP001500063">
    <property type="component" value="Unassembled WGS sequence"/>
</dbReference>
<dbReference type="InterPro" id="IPR044058">
    <property type="entry name" value="Lipoprotein_23"/>
</dbReference>
<comment type="caution">
    <text evidence="3">The sequence shown here is derived from an EMBL/GenBank/DDBJ whole genome shotgun (WGS) entry which is preliminary data.</text>
</comment>
<feature type="compositionally biased region" description="Low complexity" evidence="1">
    <location>
        <begin position="30"/>
        <end position="56"/>
    </location>
</feature>
<evidence type="ECO:0000256" key="2">
    <source>
        <dbReference type="SAM" id="SignalP"/>
    </source>
</evidence>
<keyword evidence="4" id="KW-1185">Reference proteome</keyword>
<sequence length="226" mass="23801">MRKFTWGAASAVLTVGVLTGCSSAADKETSASAPASPSASVSAPASAPAVKGAGKSDAWKKADTRIGDAGTACELPISFEAVKAWKPTGLSREDGELLGKFSGHTTFRGACELDAKPAGNIGFIRVWTADNMTDKSPRQVLEAFMSEEKRASDQKFSDVKAGELPAAEVVYKVKTVLADEPKEERALAVTTPKGVTVVHLGGFDTQEHQEMLPAYEQAKKTVRLAS</sequence>
<reference evidence="3 4" key="1">
    <citation type="journal article" date="2019" name="Int. J. Syst. Evol. Microbiol.">
        <title>The Global Catalogue of Microorganisms (GCM) 10K type strain sequencing project: providing services to taxonomists for standard genome sequencing and annotation.</title>
        <authorList>
            <consortium name="The Broad Institute Genomics Platform"/>
            <consortium name="The Broad Institute Genome Sequencing Center for Infectious Disease"/>
            <person name="Wu L."/>
            <person name="Ma J."/>
        </authorList>
    </citation>
    <scope>NUCLEOTIDE SEQUENCE [LARGE SCALE GENOMIC DNA]</scope>
    <source>
        <strain evidence="3 4">JCM 4565</strain>
    </source>
</reference>
<evidence type="ECO:0000256" key="1">
    <source>
        <dbReference type="SAM" id="MobiDB-lite"/>
    </source>
</evidence>
<feature type="chain" id="PRO_5045271771" description="Lipoprotein" evidence="2">
    <location>
        <begin position="25"/>
        <end position="226"/>
    </location>
</feature>
<proteinExistence type="predicted"/>
<dbReference type="EMBL" id="BAAABW010000004">
    <property type="protein sequence ID" value="GAA0336183.1"/>
    <property type="molecule type" value="Genomic_DNA"/>
</dbReference>
<dbReference type="PROSITE" id="PS51257">
    <property type="entry name" value="PROKAR_LIPOPROTEIN"/>
    <property type="match status" value="1"/>
</dbReference>
<keyword evidence="2" id="KW-0732">Signal</keyword>
<evidence type="ECO:0008006" key="5">
    <source>
        <dbReference type="Google" id="ProtNLM"/>
    </source>
</evidence>
<evidence type="ECO:0000313" key="3">
    <source>
        <dbReference type="EMBL" id="GAA0336183.1"/>
    </source>
</evidence>